<accession>A0ABS2AA60</accession>
<dbReference type="PROSITE" id="PS50937">
    <property type="entry name" value="HTH_MERR_2"/>
    <property type="match status" value="1"/>
</dbReference>
<dbReference type="InterPro" id="IPR009061">
    <property type="entry name" value="DNA-bd_dom_put_sf"/>
</dbReference>
<evidence type="ECO:0000259" key="2">
    <source>
        <dbReference type="PROSITE" id="PS50937"/>
    </source>
</evidence>
<gene>
    <name evidence="4" type="ORF">JIG36_14165</name>
</gene>
<reference evidence="4 5" key="1">
    <citation type="submission" date="2021-01" db="EMBL/GenBank/DDBJ databases">
        <title>Actinoplanes sp. nov. LDG1-06 isolated from lichen.</title>
        <authorList>
            <person name="Saeng-In P."/>
            <person name="Phongsopitanun W."/>
            <person name="Kanchanasin P."/>
            <person name="Yuki M."/>
            <person name="Kudo T."/>
            <person name="Ohkuma M."/>
            <person name="Tanasupawat S."/>
        </authorList>
    </citation>
    <scope>NUCLEOTIDE SEQUENCE [LARGE SCALE GENOMIC DNA]</scope>
    <source>
        <strain evidence="4 5">LDG1-06</strain>
    </source>
</reference>
<dbReference type="RefSeq" id="WP_203376751.1">
    <property type="nucleotide sequence ID" value="NZ_JAENHP010000004.1"/>
</dbReference>
<dbReference type="Pfam" id="PF13411">
    <property type="entry name" value="MerR_1"/>
    <property type="match status" value="1"/>
</dbReference>
<dbReference type="SMART" id="SM00422">
    <property type="entry name" value="HTH_MERR"/>
    <property type="match status" value="1"/>
</dbReference>
<dbReference type="SUPFAM" id="SSF46955">
    <property type="entry name" value="Putative DNA-binding domain"/>
    <property type="match status" value="1"/>
</dbReference>
<dbReference type="PANTHER" id="PTHR30204">
    <property type="entry name" value="REDOX-CYCLING DRUG-SENSING TRANSCRIPTIONAL ACTIVATOR SOXR"/>
    <property type="match status" value="1"/>
</dbReference>
<sequence>MAVDGLTAGAVARRLGVAVTTLRTWHQRYGLGPSEHVPGHHRRYTEQDLDRLEVMRRLTAQGVAPAEAAAWARRTPLDGAPPTNTRHGGGHTIAVGAAAPAARGLARAAMHLDAPAMRDILEMVVTEHGVIGAWTEVAMPVLIGIGERYEATKRFVEVEHLLSRTVTEVLGAVPRPPNAAPPRVLLAAADEEQHTLPLEALAAALAEAGVPTRLLGARVPPTALADAIERTGPTVVVLWSQTPVSSDPAQLARILEAPHPPLLVAAAGPGWPAELPPGVVHLTDLSSAAETVAAATA</sequence>
<protein>
    <submittedName>
        <fullName evidence="4">MerR family transcriptional regulator</fullName>
    </submittedName>
</protein>
<feature type="domain" description="HTH merR-type" evidence="2">
    <location>
        <begin position="5"/>
        <end position="74"/>
    </location>
</feature>
<evidence type="ECO:0000256" key="1">
    <source>
        <dbReference type="ARBA" id="ARBA00023125"/>
    </source>
</evidence>
<evidence type="ECO:0000313" key="4">
    <source>
        <dbReference type="EMBL" id="MBM2616706.1"/>
    </source>
</evidence>
<dbReference type="Gene3D" id="3.40.50.280">
    <property type="entry name" value="Cobalamin-binding domain"/>
    <property type="match status" value="1"/>
</dbReference>
<dbReference type="InterPro" id="IPR000551">
    <property type="entry name" value="MerR-type_HTH_dom"/>
</dbReference>
<evidence type="ECO:0000313" key="5">
    <source>
        <dbReference type="Proteomes" id="UP000632138"/>
    </source>
</evidence>
<dbReference type="PROSITE" id="PS51332">
    <property type="entry name" value="B12_BINDING"/>
    <property type="match status" value="1"/>
</dbReference>
<dbReference type="CDD" id="cd01104">
    <property type="entry name" value="HTH_MlrA-CarA"/>
    <property type="match status" value="1"/>
</dbReference>
<keyword evidence="1" id="KW-0238">DNA-binding</keyword>
<dbReference type="InterPro" id="IPR036724">
    <property type="entry name" value="Cobalamin-bd_sf"/>
</dbReference>
<comment type="caution">
    <text evidence="4">The sequence shown here is derived from an EMBL/GenBank/DDBJ whole genome shotgun (WGS) entry which is preliminary data.</text>
</comment>
<dbReference type="SUPFAM" id="SSF52242">
    <property type="entry name" value="Cobalamin (vitamin B12)-binding domain"/>
    <property type="match status" value="1"/>
</dbReference>
<dbReference type="EMBL" id="JAENHP010000004">
    <property type="protein sequence ID" value="MBM2616706.1"/>
    <property type="molecule type" value="Genomic_DNA"/>
</dbReference>
<dbReference type="PANTHER" id="PTHR30204:SF97">
    <property type="entry name" value="MERR FAMILY REGULATORY PROTEIN"/>
    <property type="match status" value="1"/>
</dbReference>
<dbReference type="InterPro" id="IPR003759">
    <property type="entry name" value="Cbl-bd_cap"/>
</dbReference>
<organism evidence="4 5">
    <name type="scientific">Paractinoplanes ovalisporus</name>
    <dbReference type="NCBI Taxonomy" id="2810368"/>
    <lineage>
        <taxon>Bacteria</taxon>
        <taxon>Bacillati</taxon>
        <taxon>Actinomycetota</taxon>
        <taxon>Actinomycetes</taxon>
        <taxon>Micromonosporales</taxon>
        <taxon>Micromonosporaceae</taxon>
        <taxon>Paractinoplanes</taxon>
    </lineage>
</organism>
<dbReference type="Pfam" id="PF02310">
    <property type="entry name" value="B12-binding"/>
    <property type="match status" value="1"/>
</dbReference>
<dbReference type="Gene3D" id="1.10.1660.10">
    <property type="match status" value="1"/>
</dbReference>
<dbReference type="InterPro" id="IPR036594">
    <property type="entry name" value="Meth_synthase_dom"/>
</dbReference>
<dbReference type="Proteomes" id="UP000632138">
    <property type="component" value="Unassembled WGS sequence"/>
</dbReference>
<name>A0ABS2AA60_9ACTN</name>
<evidence type="ECO:0000259" key="3">
    <source>
        <dbReference type="PROSITE" id="PS51332"/>
    </source>
</evidence>
<proteinExistence type="predicted"/>
<dbReference type="InterPro" id="IPR047057">
    <property type="entry name" value="MerR_fam"/>
</dbReference>
<dbReference type="InterPro" id="IPR006158">
    <property type="entry name" value="Cobalamin-bd"/>
</dbReference>
<dbReference type="Gene3D" id="1.10.1240.10">
    <property type="entry name" value="Methionine synthase domain"/>
    <property type="match status" value="1"/>
</dbReference>
<keyword evidence="5" id="KW-1185">Reference proteome</keyword>
<dbReference type="Pfam" id="PF02607">
    <property type="entry name" value="B12-binding_2"/>
    <property type="match status" value="1"/>
</dbReference>
<feature type="domain" description="B12-binding" evidence="3">
    <location>
        <begin position="181"/>
        <end position="297"/>
    </location>
</feature>